<dbReference type="HOGENOM" id="CLU_499884_0_0_1"/>
<dbReference type="AlphaFoldDB" id="Q176I0"/>
<dbReference type="VEuPathDB" id="VectorBase:AAEL006328"/>
<evidence type="ECO:0000256" key="2">
    <source>
        <dbReference type="SAM" id="SignalP"/>
    </source>
</evidence>
<dbReference type="InterPro" id="IPR002557">
    <property type="entry name" value="Chitin-bd_dom"/>
</dbReference>
<evidence type="ECO:0000256" key="1">
    <source>
        <dbReference type="ARBA" id="ARBA00022729"/>
    </source>
</evidence>
<name>Q176I0_AEDAE</name>
<dbReference type="GO" id="GO:0005576">
    <property type="term" value="C:extracellular region"/>
    <property type="evidence" value="ECO:0007669"/>
    <property type="project" value="InterPro"/>
</dbReference>
<dbReference type="Gene3D" id="3.20.20.80">
    <property type="entry name" value="Glycosidases"/>
    <property type="match status" value="1"/>
</dbReference>
<dbReference type="STRING" id="7159.Q176I0"/>
<dbReference type="SMART" id="SM00494">
    <property type="entry name" value="ChtBD2"/>
    <property type="match status" value="1"/>
</dbReference>
<evidence type="ECO:0000313" key="5">
    <source>
        <dbReference type="Proteomes" id="UP000682892"/>
    </source>
</evidence>
<sequence>MSRWFSVIVLLSTLVWSAFSQDFDVACRIEDPSKVARCKVLKKCTYRVYPVESIQAAEDPRRGSSNCVGFSNLFSMYGGTSACEYFSNLIGTTQGCVALTSIVKRQLEKSEFHGVDLQCDPTLNGINETTYNCCLRQLREAIGGGYIISVRIENPNLGTTLVSTLNEVVDVVNCPLTAVVQNLIAQGLSSRKIAIDVPLPPVIGCPIDVGFLQNISSTVRCLNLFGAILQLDRDDYNNVCGEGSFPLLRKLSILLEEKEPCDFDGFIPNPRDRSQFFSCVNGDYVLHQCPPGQLFDRMNSTCIPFIRILCNETACTFIGPVQITNDTQFLPVPIPFPTDHLPPPPRRCNYGDQLEALKKLLNLTGSNVTLQDAIENLKKLNDSMGNIVVVLNGTDGTFGGSSGAINNNQNNINEFDQKLGVLEALLKTISDLINRVTGLDLGLFSGASGGAGLGGLPVDTSVLPLGR</sequence>
<dbReference type="PROSITE" id="PS50940">
    <property type="entry name" value="CHIT_BIND_II"/>
    <property type="match status" value="1"/>
</dbReference>
<reference evidence="4" key="2">
    <citation type="journal article" date="2007" name="Science">
        <title>Genome sequence of Aedes aegypti, a major arbovirus vector.</title>
        <authorList>
            <person name="Nene V."/>
            <person name="Wortman J.R."/>
            <person name="Lawson D."/>
            <person name="Haas B."/>
            <person name="Kodira C."/>
            <person name="Tu Z.J."/>
            <person name="Loftus B."/>
            <person name="Xi Z."/>
            <person name="Megy K."/>
            <person name="Grabherr M."/>
            <person name="Ren Q."/>
            <person name="Zdobnov E.M."/>
            <person name="Lobo N.F."/>
            <person name="Campbell K.S."/>
            <person name="Brown S.E."/>
            <person name="Bonaldo M.F."/>
            <person name="Zhu J."/>
            <person name="Sinkins S.P."/>
            <person name="Hogenkamp D.G."/>
            <person name="Amedeo P."/>
            <person name="Arensburger P."/>
            <person name="Atkinson P.W."/>
            <person name="Bidwell S."/>
            <person name="Biedler J."/>
            <person name="Birney E."/>
            <person name="Bruggner R.V."/>
            <person name="Costas J."/>
            <person name="Coy M.R."/>
            <person name="Crabtree J."/>
            <person name="Crawford M."/>
            <person name="Debruyn B."/>
            <person name="Decaprio D."/>
            <person name="Eiglmeier K."/>
            <person name="Eisenstadt E."/>
            <person name="El-Dorry H."/>
            <person name="Gelbart W.M."/>
            <person name="Gomes S.L."/>
            <person name="Hammond M."/>
            <person name="Hannick L.I."/>
            <person name="Hogan J.R."/>
            <person name="Holmes M.H."/>
            <person name="Jaffe D."/>
            <person name="Johnston J.S."/>
            <person name="Kennedy R.C."/>
            <person name="Koo H."/>
            <person name="Kravitz S."/>
            <person name="Kriventseva E.V."/>
            <person name="Kulp D."/>
            <person name="Labutti K."/>
            <person name="Lee E."/>
            <person name="Li S."/>
            <person name="Lovin D.D."/>
            <person name="Mao C."/>
            <person name="Mauceli E."/>
            <person name="Menck C.F."/>
            <person name="Miller J.R."/>
            <person name="Montgomery P."/>
            <person name="Mori A."/>
            <person name="Nascimento A.L."/>
            <person name="Naveira H.F."/>
            <person name="Nusbaum C."/>
            <person name="O'leary S."/>
            <person name="Orvis J."/>
            <person name="Pertea M."/>
            <person name="Quesneville H."/>
            <person name="Reidenbach K.R."/>
            <person name="Rogers Y.H."/>
            <person name="Roth C.W."/>
            <person name="Schneider J.R."/>
            <person name="Schatz M."/>
            <person name="Shumway M."/>
            <person name="Stanke M."/>
            <person name="Stinson E.O."/>
            <person name="Tubio J.M."/>
            <person name="Vanzee J.P."/>
            <person name="Verjovski-Almeida S."/>
            <person name="Werner D."/>
            <person name="White O."/>
            <person name="Wyder S."/>
            <person name="Zeng Q."/>
            <person name="Zhao Q."/>
            <person name="Zhao Y."/>
            <person name="Hill C.A."/>
            <person name="Raikhel A.S."/>
            <person name="Soares M.B."/>
            <person name="Knudson D.L."/>
            <person name="Lee N.H."/>
            <person name="Galagan J."/>
            <person name="Salzberg S.L."/>
            <person name="Paulsen I.T."/>
            <person name="Dimopoulos G."/>
            <person name="Collins F.H."/>
            <person name="Birren B."/>
            <person name="Fraser-Liggett C.M."/>
            <person name="Severson D.W."/>
        </authorList>
    </citation>
    <scope>NUCLEOTIDE SEQUENCE [LARGE SCALE GENOMIC DNA]</scope>
    <source>
        <strain evidence="4">Liverpool</strain>
    </source>
</reference>
<feature type="signal peptide" evidence="2">
    <location>
        <begin position="1"/>
        <end position="20"/>
    </location>
</feature>
<accession>Q176I0</accession>
<dbReference type="SUPFAM" id="SSF51445">
    <property type="entry name" value="(Trans)glycosidases"/>
    <property type="match status" value="1"/>
</dbReference>
<dbReference type="PaxDb" id="7159-AAEL006336-PA"/>
<feature type="chain" id="PRO_5014307680" evidence="2">
    <location>
        <begin position="21"/>
        <end position="467"/>
    </location>
</feature>
<proteinExistence type="predicted"/>
<dbReference type="InterPro" id="IPR017853">
    <property type="entry name" value="GH"/>
</dbReference>
<dbReference type="eggNOG" id="ENOG502RTJ1">
    <property type="taxonomic scope" value="Eukaryota"/>
</dbReference>
<dbReference type="Proteomes" id="UP000682892">
    <property type="component" value="Unassembled WGS sequence"/>
</dbReference>
<dbReference type="EMBL" id="CH477386">
    <property type="protein sequence ID" value="EAT42103.1"/>
    <property type="molecule type" value="Genomic_DNA"/>
</dbReference>
<dbReference type="GO" id="GO:0008061">
    <property type="term" value="F:chitin binding"/>
    <property type="evidence" value="ECO:0007669"/>
    <property type="project" value="InterPro"/>
</dbReference>
<protein>
    <submittedName>
        <fullName evidence="4">AAEL006336-PA</fullName>
    </submittedName>
</protein>
<dbReference type="SUPFAM" id="SSF57625">
    <property type="entry name" value="Invertebrate chitin-binding proteins"/>
    <property type="match status" value="1"/>
</dbReference>
<organism evidence="4 5">
    <name type="scientific">Aedes aegypti</name>
    <name type="common">Yellowfever mosquito</name>
    <name type="synonym">Culex aegypti</name>
    <dbReference type="NCBI Taxonomy" id="7159"/>
    <lineage>
        <taxon>Eukaryota</taxon>
        <taxon>Metazoa</taxon>
        <taxon>Ecdysozoa</taxon>
        <taxon>Arthropoda</taxon>
        <taxon>Hexapoda</taxon>
        <taxon>Insecta</taxon>
        <taxon>Pterygota</taxon>
        <taxon>Neoptera</taxon>
        <taxon>Endopterygota</taxon>
        <taxon>Diptera</taxon>
        <taxon>Nematocera</taxon>
        <taxon>Culicoidea</taxon>
        <taxon>Culicidae</taxon>
        <taxon>Culicinae</taxon>
        <taxon>Aedini</taxon>
        <taxon>Aedes</taxon>
        <taxon>Stegomyia</taxon>
    </lineage>
</organism>
<dbReference type="InterPro" id="IPR036508">
    <property type="entry name" value="Chitin-bd_dom_sf"/>
</dbReference>
<reference evidence="4" key="1">
    <citation type="submission" date="2005-10" db="EMBL/GenBank/DDBJ databases">
        <authorList>
            <person name="Loftus B.J."/>
            <person name="Nene V.M."/>
            <person name="Hannick L.I."/>
            <person name="Bidwell S."/>
            <person name="Haas B."/>
            <person name="Amedeo P."/>
            <person name="Orvis J."/>
            <person name="Wortman J.R."/>
            <person name="White O.R."/>
            <person name="Salzberg S."/>
            <person name="Shumway M."/>
            <person name="Koo H."/>
            <person name="Zhao Y."/>
            <person name="Holmes M."/>
            <person name="Miller J."/>
            <person name="Schatz M."/>
            <person name="Pop M."/>
            <person name="Pai G."/>
            <person name="Utterback T."/>
            <person name="Rogers Y.-H."/>
            <person name="Kravitz S."/>
            <person name="Fraser C.M."/>
        </authorList>
    </citation>
    <scope>NUCLEOTIDE SEQUENCE</scope>
    <source>
        <strain evidence="4">Liverpool</strain>
    </source>
</reference>
<evidence type="ECO:0000259" key="3">
    <source>
        <dbReference type="PROSITE" id="PS50940"/>
    </source>
</evidence>
<feature type="domain" description="Chitin-binding type-2" evidence="3">
    <location>
        <begin position="258"/>
        <end position="312"/>
    </location>
</feature>
<keyword evidence="1 2" id="KW-0732">Signal</keyword>
<gene>
    <name evidence="4" type="ORF">AaeL_AAEL006336</name>
</gene>
<dbReference type="Pfam" id="PF01607">
    <property type="entry name" value="CBM_14"/>
    <property type="match status" value="1"/>
</dbReference>
<reference evidence="4" key="3">
    <citation type="submission" date="2012-09" db="EMBL/GenBank/DDBJ databases">
        <authorList>
            <consortium name="VectorBase"/>
        </authorList>
    </citation>
    <scope>NUCLEOTIDE SEQUENCE</scope>
    <source>
        <strain evidence="4">Liverpool</strain>
    </source>
</reference>
<evidence type="ECO:0000313" key="4">
    <source>
        <dbReference type="EMBL" id="EAT42103.1"/>
    </source>
</evidence>
<dbReference type="PhylomeDB" id="Q176I0"/>